<dbReference type="Proteomes" id="UP000007322">
    <property type="component" value="Chromosome 3"/>
</dbReference>
<feature type="compositionally biased region" description="Pro residues" evidence="9">
    <location>
        <begin position="200"/>
        <end position="210"/>
    </location>
</feature>
<dbReference type="KEGG" id="mtm:MYCTH_2303678"/>
<feature type="compositionally biased region" description="Low complexity" evidence="9">
    <location>
        <begin position="154"/>
        <end position="164"/>
    </location>
</feature>
<feature type="region of interest" description="Disordered" evidence="9">
    <location>
        <begin position="1"/>
        <end position="221"/>
    </location>
</feature>
<feature type="region of interest" description="Disordered" evidence="9">
    <location>
        <begin position="387"/>
        <end position="511"/>
    </location>
</feature>
<evidence type="ECO:0000256" key="4">
    <source>
        <dbReference type="ARBA" id="ARBA00022490"/>
    </source>
</evidence>
<feature type="compositionally biased region" description="Basic and acidic residues" evidence="9">
    <location>
        <begin position="136"/>
        <end position="149"/>
    </location>
</feature>
<dbReference type="VEuPathDB" id="FungiDB:MYCTH_2303678"/>
<dbReference type="OMA" id="KSCEGAQ"/>
<feature type="compositionally biased region" description="Polar residues" evidence="9">
    <location>
        <begin position="172"/>
        <end position="190"/>
    </location>
</feature>
<comment type="subcellular location">
    <subcellularLocation>
        <location evidence="2">Cytoplasm</location>
    </subcellularLocation>
    <subcellularLocation>
        <location evidence="1">Nucleus</location>
    </subcellularLocation>
</comment>
<evidence type="ECO:0000256" key="5">
    <source>
        <dbReference type="ARBA" id="ARBA00022491"/>
    </source>
</evidence>
<protein>
    <recommendedName>
        <fullName evidence="12">Cyclin-dependent kinase</fullName>
    </recommendedName>
</protein>
<evidence type="ECO:0000256" key="2">
    <source>
        <dbReference type="ARBA" id="ARBA00004496"/>
    </source>
</evidence>
<dbReference type="RefSeq" id="XP_003662712.1">
    <property type="nucleotide sequence ID" value="XM_003662664.1"/>
</dbReference>
<evidence type="ECO:0000256" key="7">
    <source>
        <dbReference type="ARBA" id="ARBA00023163"/>
    </source>
</evidence>
<keyword evidence="7" id="KW-0804">Transcription</keyword>
<sequence>MDASSPVKRRVLGALDPNACSPNKARRHEGGKQQLFTPARHLSPVKVKSVAPRQELSVGGASPTTRVSSASPSSSPSPSPFSSLSSSQSLVPDTPERETGVESRKRRSPNPSAINPPTSGMAAAAEAEAAEGGEPAAKRACLDGMREDGQSPPSSTSTTRTTGTTRHRSASPDTPSVFDNSAVDNSQLTILTEPDATGPNPNPAPVPAPRARPRLTREQAREKAEILRLRLGLASYKVRTGQTDVPLDRLEARLAGDARHAGGSSASSFHGQTQAQGQSTHHGPTTSVAASFPPPGATAAAAAAQREHRRRLPGAPVRRASVGTERGHYSRPAPPSRSQLLEEVRLALARETEQGQDRQHDDRHQNRHDRYDHHHQLHHDYRYSHMASHQYQHHHHHQRRQSEALLDTRHDPERYRYASNPADRRPRTATDVPGSSLVSSSLSSSSSSSSSSAAAWLPSSSSRRRAASFAGNGGYLRKEENADENRRREEYEEDMDSRGGAASGLLSLARS</sequence>
<proteinExistence type="inferred from homology"/>
<accession>G2QDA1</accession>
<feature type="region of interest" description="Disordered" evidence="9">
    <location>
        <begin position="256"/>
        <end position="339"/>
    </location>
</feature>
<dbReference type="InterPro" id="IPR013734">
    <property type="entry name" value="TF_Nrm1/Whi5"/>
</dbReference>
<keyword evidence="4" id="KW-0963">Cytoplasm</keyword>
<dbReference type="eggNOG" id="ENOG502T64N">
    <property type="taxonomic scope" value="Eukaryota"/>
</dbReference>
<dbReference type="OrthoDB" id="5345625at2759"/>
<feature type="compositionally biased region" description="Low complexity" evidence="9">
    <location>
        <begin position="68"/>
        <end position="89"/>
    </location>
</feature>
<dbReference type="GO" id="GO:0005737">
    <property type="term" value="C:cytoplasm"/>
    <property type="evidence" value="ECO:0007669"/>
    <property type="project" value="UniProtKB-SubCell"/>
</dbReference>
<feature type="compositionally biased region" description="Basic and acidic residues" evidence="9">
    <location>
        <begin position="400"/>
        <end position="428"/>
    </location>
</feature>
<evidence type="ECO:0000256" key="6">
    <source>
        <dbReference type="ARBA" id="ARBA00023015"/>
    </source>
</evidence>
<evidence type="ECO:0000256" key="8">
    <source>
        <dbReference type="ARBA" id="ARBA00023242"/>
    </source>
</evidence>
<gene>
    <name evidence="10" type="ORF">MYCTH_2303678</name>
</gene>
<evidence type="ECO:0000256" key="1">
    <source>
        <dbReference type="ARBA" id="ARBA00004123"/>
    </source>
</evidence>
<feature type="compositionally biased region" description="Polar residues" evidence="9">
    <location>
        <begin position="109"/>
        <end position="118"/>
    </location>
</feature>
<organism evidence="10 11">
    <name type="scientific">Thermothelomyces thermophilus (strain ATCC 42464 / BCRC 31852 / DSM 1799)</name>
    <name type="common">Sporotrichum thermophile</name>
    <dbReference type="NCBI Taxonomy" id="573729"/>
    <lineage>
        <taxon>Eukaryota</taxon>
        <taxon>Fungi</taxon>
        <taxon>Dikarya</taxon>
        <taxon>Ascomycota</taxon>
        <taxon>Pezizomycotina</taxon>
        <taxon>Sordariomycetes</taxon>
        <taxon>Sordariomycetidae</taxon>
        <taxon>Sordariales</taxon>
        <taxon>Chaetomiaceae</taxon>
        <taxon>Thermothelomyces</taxon>
    </lineage>
</organism>
<evidence type="ECO:0000313" key="11">
    <source>
        <dbReference type="Proteomes" id="UP000007322"/>
    </source>
</evidence>
<evidence type="ECO:0008006" key="12">
    <source>
        <dbReference type="Google" id="ProtNLM"/>
    </source>
</evidence>
<name>G2QDA1_THET4</name>
<dbReference type="AlphaFoldDB" id="G2QDA1"/>
<keyword evidence="8" id="KW-0539">Nucleus</keyword>
<feature type="compositionally biased region" description="Polar residues" evidence="9">
    <location>
        <begin position="272"/>
        <end position="288"/>
    </location>
</feature>
<dbReference type="GO" id="GO:0005634">
    <property type="term" value="C:nucleus"/>
    <property type="evidence" value="ECO:0007669"/>
    <property type="project" value="UniProtKB-SubCell"/>
</dbReference>
<evidence type="ECO:0000256" key="9">
    <source>
        <dbReference type="SAM" id="MobiDB-lite"/>
    </source>
</evidence>
<feature type="compositionally biased region" description="Basic and acidic residues" evidence="9">
    <location>
        <begin position="476"/>
        <end position="490"/>
    </location>
</feature>
<feature type="compositionally biased region" description="Basic and acidic residues" evidence="9">
    <location>
        <begin position="94"/>
        <end position="103"/>
    </location>
</feature>
<dbReference type="InParanoid" id="G2QDA1"/>
<keyword evidence="5" id="KW-0678">Repressor</keyword>
<dbReference type="HOGENOM" id="CLU_556668_0_0_1"/>
<keyword evidence="6" id="KW-0805">Transcription regulation</keyword>
<feature type="compositionally biased region" description="Low complexity" evidence="9">
    <location>
        <begin position="261"/>
        <end position="271"/>
    </location>
</feature>
<dbReference type="EMBL" id="CP003004">
    <property type="protein sequence ID" value="AEO57467.1"/>
    <property type="molecule type" value="Genomic_DNA"/>
</dbReference>
<feature type="compositionally biased region" description="Low complexity" evidence="9">
    <location>
        <begin position="435"/>
        <end position="461"/>
    </location>
</feature>
<reference evidence="10 11" key="1">
    <citation type="journal article" date="2011" name="Nat. Biotechnol.">
        <title>Comparative genomic analysis of the thermophilic biomass-degrading fungi Myceliophthora thermophila and Thielavia terrestris.</title>
        <authorList>
            <person name="Berka R.M."/>
            <person name="Grigoriev I.V."/>
            <person name="Otillar R."/>
            <person name="Salamov A."/>
            <person name="Grimwood J."/>
            <person name="Reid I."/>
            <person name="Ishmael N."/>
            <person name="John T."/>
            <person name="Darmond C."/>
            <person name="Moisan M.-C."/>
            <person name="Henrissat B."/>
            <person name="Coutinho P.M."/>
            <person name="Lombard V."/>
            <person name="Natvig D.O."/>
            <person name="Lindquist E."/>
            <person name="Schmutz J."/>
            <person name="Lucas S."/>
            <person name="Harris P."/>
            <person name="Powlowski J."/>
            <person name="Bellemare A."/>
            <person name="Taylor D."/>
            <person name="Butler G."/>
            <person name="de Vries R.P."/>
            <person name="Allijn I.E."/>
            <person name="van den Brink J."/>
            <person name="Ushinsky S."/>
            <person name="Storms R."/>
            <person name="Powell A.J."/>
            <person name="Paulsen I.T."/>
            <person name="Elbourne L.D.H."/>
            <person name="Baker S.E."/>
            <person name="Magnuson J."/>
            <person name="LaBoissiere S."/>
            <person name="Clutterbuck A.J."/>
            <person name="Martinez D."/>
            <person name="Wogulis M."/>
            <person name="de Leon A.L."/>
            <person name="Rey M.W."/>
            <person name="Tsang A."/>
        </authorList>
    </citation>
    <scope>NUCLEOTIDE SEQUENCE [LARGE SCALE GENOMIC DNA]</scope>
    <source>
        <strain evidence="11">ATCC 42464 / BCRC 31852 / DSM 1799</strain>
    </source>
</reference>
<evidence type="ECO:0000313" key="10">
    <source>
        <dbReference type="EMBL" id="AEO57467.1"/>
    </source>
</evidence>
<keyword evidence="11" id="KW-1185">Reference proteome</keyword>
<dbReference type="GeneID" id="11512788"/>
<evidence type="ECO:0000256" key="3">
    <source>
        <dbReference type="ARBA" id="ARBA00006922"/>
    </source>
</evidence>
<comment type="similarity">
    <text evidence="3">Belongs to the WHI5/NRM1 family.</text>
</comment>
<feature type="compositionally biased region" description="Low complexity" evidence="9">
    <location>
        <begin position="122"/>
        <end position="135"/>
    </location>
</feature>
<dbReference type="Pfam" id="PF08528">
    <property type="entry name" value="Whi5"/>
    <property type="match status" value="1"/>
</dbReference>